<feature type="domain" description="Glycoside hydrolase family 42 N-terminal" evidence="5">
    <location>
        <begin position="64"/>
        <end position="128"/>
    </location>
</feature>
<accession>A0ABY4LKR5</accession>
<name>A0ABY4LKR5_9BACT</name>
<dbReference type="PANTHER" id="PTHR12631:SF10">
    <property type="entry name" value="BETA-XYLOSIDASE-LIKE PROTEIN-RELATED"/>
    <property type="match status" value="1"/>
</dbReference>
<dbReference type="SUPFAM" id="SSF51445">
    <property type="entry name" value="(Trans)glycosidases"/>
    <property type="match status" value="1"/>
</dbReference>
<evidence type="ECO:0000256" key="1">
    <source>
        <dbReference type="ARBA" id="ARBA00022801"/>
    </source>
</evidence>
<evidence type="ECO:0000313" key="7">
    <source>
        <dbReference type="Proteomes" id="UP000831485"/>
    </source>
</evidence>
<reference evidence="6" key="1">
    <citation type="submission" date="2022-04" db="EMBL/GenBank/DDBJ databases">
        <authorList>
            <person name="Liu G."/>
        </authorList>
    </citation>
    <scope>NUCLEOTIDE SEQUENCE</scope>
    <source>
        <strain evidence="6">RG22</strain>
    </source>
</reference>
<dbReference type="GO" id="GO:0004565">
    <property type="term" value="F:beta-galactosidase activity"/>
    <property type="evidence" value="ECO:0007669"/>
    <property type="project" value="UniProtKB-EC"/>
</dbReference>
<keyword evidence="2 6" id="KW-0326">Glycosidase</keyword>
<keyword evidence="4" id="KW-0732">Signal</keyword>
<feature type="signal peptide" evidence="4">
    <location>
        <begin position="1"/>
        <end position="24"/>
    </location>
</feature>
<evidence type="ECO:0000256" key="2">
    <source>
        <dbReference type="ARBA" id="ARBA00023295"/>
    </source>
</evidence>
<keyword evidence="1 6" id="KW-0378">Hydrolase</keyword>
<protein>
    <submittedName>
        <fullName evidence="6">Beta-galactosidase</fullName>
        <ecNumber evidence="6">3.2.1.23</ecNumber>
    </submittedName>
</protein>
<proteinExistence type="predicted"/>
<gene>
    <name evidence="6" type="ORF">M1B72_17650</name>
</gene>
<feature type="region of interest" description="Disordered" evidence="3">
    <location>
        <begin position="21"/>
        <end position="40"/>
    </location>
</feature>
<dbReference type="Pfam" id="PF02449">
    <property type="entry name" value="Glyco_hydro_42"/>
    <property type="match status" value="1"/>
</dbReference>
<dbReference type="EC" id="3.2.1.23" evidence="6"/>
<dbReference type="PANTHER" id="PTHR12631">
    <property type="entry name" value="ALPHA-L-IDURONIDASE"/>
    <property type="match status" value="1"/>
</dbReference>
<dbReference type="InterPro" id="IPR017853">
    <property type="entry name" value="GH"/>
</dbReference>
<dbReference type="EMBL" id="CP096574">
    <property type="protein sequence ID" value="UPU38314.1"/>
    <property type="molecule type" value="Genomic_DNA"/>
</dbReference>
<dbReference type="RefSeq" id="WP_183346094.1">
    <property type="nucleotide sequence ID" value="NZ_BLXY01000001.1"/>
</dbReference>
<evidence type="ECO:0000259" key="5">
    <source>
        <dbReference type="Pfam" id="PF02449"/>
    </source>
</evidence>
<sequence length="461" mass="52515">MPRFLLPLVLLTLTLVTAPPDAPAQEPAGPAPGSAAFRGPSPASAITKRISFAILQDYPKGESLQEVASDFQIMKELGVNTWRGSFSWIDYEPQRGRFDYTWLHRFLDLAAKEGIMLQPYLAYTPEWAARGGGTDRVEWNDPPRHIEDWRRFVSRTVTELKPYRNIESYEVYNEENVKQWWDGTAADYNQVLRVASEVIRKTAPLKLIIMGGMVWPDAEWVRQACTTYGNAGRFDVIPIHAYPETWTPKEVTVENYLDQGRPGFFRREFLPVVDRACSGKPIWLNEVGYATPPGKSELDQANWWARAFATFLADPRVEHLGIYQIRDRQPQTKVIGESENYYLGLLKADRRKKLAFHTVKRLLALLNVGNLTVADAQLGVEVSEGSRGELYQHLFVRPDGRQVLLVWDKKGSPTLRIRTRPGTTVTEYSLDGTPMPFTSFDGRVLSQVRLKPGMVRIFEIR</sequence>
<keyword evidence="7" id="KW-1185">Reference proteome</keyword>
<dbReference type="Proteomes" id="UP000831485">
    <property type="component" value="Chromosome"/>
</dbReference>
<dbReference type="InterPro" id="IPR051923">
    <property type="entry name" value="Glycosyl_Hydrolase_39"/>
</dbReference>
<evidence type="ECO:0000256" key="4">
    <source>
        <dbReference type="SAM" id="SignalP"/>
    </source>
</evidence>
<evidence type="ECO:0000313" key="6">
    <source>
        <dbReference type="EMBL" id="UPU38314.1"/>
    </source>
</evidence>
<evidence type="ECO:0000256" key="3">
    <source>
        <dbReference type="SAM" id="MobiDB-lite"/>
    </source>
</evidence>
<organism evidence="6 7">
    <name type="scientific">Geomonas paludis</name>
    <dbReference type="NCBI Taxonomy" id="2740185"/>
    <lineage>
        <taxon>Bacteria</taxon>
        <taxon>Pseudomonadati</taxon>
        <taxon>Thermodesulfobacteriota</taxon>
        <taxon>Desulfuromonadia</taxon>
        <taxon>Geobacterales</taxon>
        <taxon>Geobacteraceae</taxon>
        <taxon>Geomonas</taxon>
    </lineage>
</organism>
<dbReference type="Gene3D" id="3.20.20.80">
    <property type="entry name" value="Glycosidases"/>
    <property type="match status" value="1"/>
</dbReference>
<feature type="chain" id="PRO_5045935949" evidence="4">
    <location>
        <begin position="25"/>
        <end position="461"/>
    </location>
</feature>
<dbReference type="InterPro" id="IPR013529">
    <property type="entry name" value="Glyco_hydro_42_N"/>
</dbReference>